<dbReference type="RefSeq" id="WP_250428253.1">
    <property type="nucleotide sequence ID" value="NZ_JALPRR010000001.1"/>
</dbReference>
<evidence type="ECO:0000256" key="3">
    <source>
        <dbReference type="ARBA" id="ARBA00022989"/>
    </source>
</evidence>
<keyword evidence="4 5" id="KW-0472">Membrane</keyword>
<feature type="transmembrane region" description="Helical" evidence="5">
    <location>
        <begin position="6"/>
        <end position="24"/>
    </location>
</feature>
<dbReference type="EMBL" id="JBHUIM010000001">
    <property type="protein sequence ID" value="MFD2246468.1"/>
    <property type="molecule type" value="Genomic_DNA"/>
</dbReference>
<protein>
    <recommendedName>
        <fullName evidence="8">Na+-dependent transporter</fullName>
    </recommendedName>
</protein>
<feature type="transmembrane region" description="Helical" evidence="5">
    <location>
        <begin position="45"/>
        <end position="63"/>
    </location>
</feature>
<dbReference type="InterPro" id="IPR002657">
    <property type="entry name" value="BilAc:Na_symport/Acr3"/>
</dbReference>
<evidence type="ECO:0000256" key="1">
    <source>
        <dbReference type="ARBA" id="ARBA00004141"/>
    </source>
</evidence>
<evidence type="ECO:0000313" key="7">
    <source>
        <dbReference type="Proteomes" id="UP001597374"/>
    </source>
</evidence>
<proteinExistence type="predicted"/>
<dbReference type="Gene3D" id="1.20.1530.20">
    <property type="match status" value="1"/>
</dbReference>
<accession>A0ABW5CYR3</accession>
<evidence type="ECO:0000313" key="6">
    <source>
        <dbReference type="EMBL" id="MFD2246468.1"/>
    </source>
</evidence>
<dbReference type="InterPro" id="IPR038770">
    <property type="entry name" value="Na+/solute_symporter_sf"/>
</dbReference>
<keyword evidence="3 5" id="KW-1133">Transmembrane helix</keyword>
<sequence length="291" mass="31649">MTIKEIIILVLVVSVLLLVLGYGLKATVAEAFYLFRHPRKLFRTLLAMNVLMPLFVIMLVSLFHFEPLIRVTLFALAISPVPPLFPGTISKASEHEEYIIGLLVAASLFSFLLIPFSLALLEAVVNRPLHTSLRSIIISILITVVFPMFIGISIRHFAPSFAGRIAEPVKKTGMVLLLLALLPLVVVMFPSIWQLIGNGTALAFLAFIVVGSIVGHLLGGPAEQDRGILAVATSSRHPGIAIAIASANLQVHDMVPAAVVLYLLLSILTTILYLKWLAHQKPSPPLTHPNT</sequence>
<evidence type="ECO:0000256" key="2">
    <source>
        <dbReference type="ARBA" id="ARBA00022692"/>
    </source>
</evidence>
<comment type="subcellular location">
    <subcellularLocation>
        <location evidence="1">Membrane</location>
        <topology evidence="1">Multi-pass membrane protein</topology>
    </subcellularLocation>
</comment>
<dbReference type="Pfam" id="PF01758">
    <property type="entry name" value="SBF"/>
    <property type="match status" value="1"/>
</dbReference>
<comment type="caution">
    <text evidence="6">The sequence shown here is derived from an EMBL/GenBank/DDBJ whole genome shotgun (WGS) entry which is preliminary data.</text>
</comment>
<name>A0ABW5CYR3_9BACT</name>
<evidence type="ECO:0008006" key="8">
    <source>
        <dbReference type="Google" id="ProtNLM"/>
    </source>
</evidence>
<feature type="transmembrane region" description="Helical" evidence="5">
    <location>
        <begin position="255"/>
        <end position="274"/>
    </location>
</feature>
<gene>
    <name evidence="6" type="ORF">ACFSKP_09400</name>
</gene>
<dbReference type="Proteomes" id="UP001597374">
    <property type="component" value="Unassembled WGS sequence"/>
</dbReference>
<keyword evidence="7" id="KW-1185">Reference proteome</keyword>
<feature type="transmembrane region" description="Helical" evidence="5">
    <location>
        <begin position="98"/>
        <end position="121"/>
    </location>
</feature>
<organism evidence="6 7">
    <name type="scientific">Pontibacter ruber</name>
    <dbReference type="NCBI Taxonomy" id="1343895"/>
    <lineage>
        <taxon>Bacteria</taxon>
        <taxon>Pseudomonadati</taxon>
        <taxon>Bacteroidota</taxon>
        <taxon>Cytophagia</taxon>
        <taxon>Cytophagales</taxon>
        <taxon>Hymenobacteraceae</taxon>
        <taxon>Pontibacter</taxon>
    </lineage>
</organism>
<feature type="transmembrane region" description="Helical" evidence="5">
    <location>
        <begin position="202"/>
        <end position="220"/>
    </location>
</feature>
<feature type="transmembrane region" description="Helical" evidence="5">
    <location>
        <begin position="133"/>
        <end position="154"/>
    </location>
</feature>
<keyword evidence="2 5" id="KW-0812">Transmembrane</keyword>
<feature type="transmembrane region" description="Helical" evidence="5">
    <location>
        <begin position="175"/>
        <end position="196"/>
    </location>
</feature>
<evidence type="ECO:0000256" key="4">
    <source>
        <dbReference type="ARBA" id="ARBA00023136"/>
    </source>
</evidence>
<reference evidence="7" key="1">
    <citation type="journal article" date="2019" name="Int. J. Syst. Evol. Microbiol.">
        <title>The Global Catalogue of Microorganisms (GCM) 10K type strain sequencing project: providing services to taxonomists for standard genome sequencing and annotation.</title>
        <authorList>
            <consortium name="The Broad Institute Genomics Platform"/>
            <consortium name="The Broad Institute Genome Sequencing Center for Infectious Disease"/>
            <person name="Wu L."/>
            <person name="Ma J."/>
        </authorList>
    </citation>
    <scope>NUCLEOTIDE SEQUENCE [LARGE SCALE GENOMIC DNA]</scope>
    <source>
        <strain evidence="7">CGMCC 4.1782</strain>
    </source>
</reference>
<evidence type="ECO:0000256" key="5">
    <source>
        <dbReference type="SAM" id="Phobius"/>
    </source>
</evidence>